<dbReference type="PANTHER" id="PTHR45339:SF5">
    <property type="entry name" value="HISTIDINE KINASE"/>
    <property type="match status" value="1"/>
</dbReference>
<comment type="subunit">
    <text evidence="10">At low DSF concentrations, interacts with RpfF.</text>
</comment>
<dbReference type="SUPFAM" id="SSF52172">
    <property type="entry name" value="CheY-like"/>
    <property type="match status" value="1"/>
</dbReference>
<reference evidence="20 21" key="1">
    <citation type="journal article" date="2018" name="Genet. Mol. Biol.">
        <title>The genome sequence of Dyella jiangningensis FCAV SCS01 from a lignocellulose-decomposing microbial consortium metagenome reveals potential for biotechnological applications.</title>
        <authorList>
            <person name="Desiderato J.G."/>
            <person name="Alvarenga D.O."/>
            <person name="Constancio M.T.L."/>
            <person name="Alves L.M.C."/>
            <person name="Varani A.M."/>
        </authorList>
    </citation>
    <scope>NUCLEOTIDE SEQUENCE [LARGE SCALE GENOMIC DNA]</scope>
    <source>
        <strain evidence="20 21">FCAV SCS01</strain>
    </source>
</reference>
<dbReference type="GO" id="GO:0005886">
    <property type="term" value="C:plasma membrane"/>
    <property type="evidence" value="ECO:0007669"/>
    <property type="project" value="UniProtKB-SubCell"/>
</dbReference>
<dbReference type="CDD" id="cd00082">
    <property type="entry name" value="HisKA"/>
    <property type="match status" value="1"/>
</dbReference>
<feature type="compositionally biased region" description="Basic and acidic residues" evidence="14">
    <location>
        <begin position="1"/>
        <end position="13"/>
    </location>
</feature>
<evidence type="ECO:0000256" key="13">
    <source>
        <dbReference type="PROSITE-ProRule" id="PRU00169"/>
    </source>
</evidence>
<dbReference type="SMART" id="SM00091">
    <property type="entry name" value="PAS"/>
    <property type="match status" value="1"/>
</dbReference>
<dbReference type="InterPro" id="IPR003661">
    <property type="entry name" value="HisK_dim/P_dom"/>
</dbReference>
<evidence type="ECO:0000256" key="7">
    <source>
        <dbReference type="ARBA" id="ARBA00022777"/>
    </source>
</evidence>
<evidence type="ECO:0000256" key="10">
    <source>
        <dbReference type="ARBA" id="ARBA00064003"/>
    </source>
</evidence>
<dbReference type="SMART" id="SM00062">
    <property type="entry name" value="PBPb"/>
    <property type="match status" value="2"/>
</dbReference>
<evidence type="ECO:0000259" key="17">
    <source>
        <dbReference type="PROSITE" id="PS50110"/>
    </source>
</evidence>
<evidence type="ECO:0000256" key="5">
    <source>
        <dbReference type="ARBA" id="ARBA00022679"/>
    </source>
</evidence>
<dbReference type="InterPro" id="IPR001638">
    <property type="entry name" value="Solute-binding_3/MltF_N"/>
</dbReference>
<dbReference type="PRINTS" id="PR00344">
    <property type="entry name" value="BCTRLSENSOR"/>
</dbReference>
<keyword evidence="9" id="KW-0902">Two-component regulatory system</keyword>
<dbReference type="NCBIfam" id="TIGR00229">
    <property type="entry name" value="sensory_box"/>
    <property type="match status" value="2"/>
</dbReference>
<comment type="subcellular location">
    <subcellularLocation>
        <location evidence="2">Cell inner membrane</location>
        <topology evidence="2">Multi-pass membrane protein</topology>
    </subcellularLocation>
</comment>
<feature type="signal peptide" evidence="15">
    <location>
        <begin position="1"/>
        <end position="48"/>
    </location>
</feature>
<dbReference type="InterPro" id="IPR035965">
    <property type="entry name" value="PAS-like_dom_sf"/>
</dbReference>
<evidence type="ECO:0000313" key="20">
    <source>
        <dbReference type="EMBL" id="RAO75144.1"/>
    </source>
</evidence>
<dbReference type="SMART" id="SM00387">
    <property type="entry name" value="HATPase_c"/>
    <property type="match status" value="1"/>
</dbReference>
<dbReference type="InterPro" id="IPR001789">
    <property type="entry name" value="Sig_transdc_resp-reg_receiver"/>
</dbReference>
<dbReference type="FunFam" id="3.30.565.10:FF:000010">
    <property type="entry name" value="Sensor histidine kinase RcsC"/>
    <property type="match status" value="1"/>
</dbReference>
<dbReference type="SUPFAM" id="SSF53850">
    <property type="entry name" value="Periplasmic binding protein-like II"/>
    <property type="match status" value="2"/>
</dbReference>
<evidence type="ECO:0000256" key="15">
    <source>
        <dbReference type="SAM" id="SignalP"/>
    </source>
</evidence>
<accession>A0A328P4K8</accession>
<keyword evidence="21" id="KW-1185">Reference proteome</keyword>
<dbReference type="PROSITE" id="PS50110">
    <property type="entry name" value="RESPONSE_REGULATORY"/>
    <property type="match status" value="1"/>
</dbReference>
<feature type="domain" description="PAS" evidence="18">
    <location>
        <begin position="599"/>
        <end position="647"/>
    </location>
</feature>
<dbReference type="EMBL" id="NFZS01000004">
    <property type="protein sequence ID" value="RAO75144.1"/>
    <property type="molecule type" value="Genomic_DNA"/>
</dbReference>
<evidence type="ECO:0000256" key="9">
    <source>
        <dbReference type="ARBA" id="ARBA00023012"/>
    </source>
</evidence>
<dbReference type="Pfam" id="PF08448">
    <property type="entry name" value="PAS_4"/>
    <property type="match status" value="1"/>
</dbReference>
<dbReference type="Proteomes" id="UP000248926">
    <property type="component" value="Unassembled WGS sequence"/>
</dbReference>
<keyword evidence="8" id="KW-0067">ATP-binding</keyword>
<evidence type="ECO:0000256" key="12">
    <source>
        <dbReference type="PROSITE-ProRule" id="PRU00110"/>
    </source>
</evidence>
<dbReference type="PROSITE" id="PS50112">
    <property type="entry name" value="PAS"/>
    <property type="match status" value="1"/>
</dbReference>
<evidence type="ECO:0000259" key="19">
    <source>
        <dbReference type="PROSITE" id="PS50894"/>
    </source>
</evidence>
<sequence>MDVNDVFHSDATHYRPNHGPQVARRSRWRRVPWLALAWCLGMAAQACAGQGGGVQDDSTSAGKDSNSSVLTLTPEEDTWRHQHAVVNVGVYAGDHLPAETWVAGRPEGFGVDYARLLAGKAGLRLVFHPYTDMRVTASDRSDNPYDLLAAMSASQAQKAGFDMLKPYGQGALILVSRKGDERIRSESDLAHARMAIERDFHGIADQLAKRFPEATLVFADDGRQALDLVATGKADAYIGATASRTQMLLLERRDDDLVVLGPLDIPPISIGLAVPRDRAMLLQILRKAEATVTADEVARLRLRWGLNTDPSVPLAREPTTSERDWLRTLPSLRMGYETDRYPYTFRDSRGQFDGLAADYMEILQKQLGLHIVAVPARDWGDLQRMVRAGEIDLVAAAMPEDFDPQFMVFSRSYEHFPTVIVGRTHGPTLLGPEDLPGHAVAVRNEASLLSRLRGLAPGAHWLSVGSNEEGLAMVASGQADAYVGTLPALDALIRDRYAATLRVVGPAGVDQDFTVGIANRYDRLAPMVNRVFASVKDSQRQSIRGRWLTAQYHYGAPWKWVLVGLAAALVVVGLVSISYLRQRRAMRAQREAEQALAAQLRFQQALLETIPYPVFVKDEEGRYLAVNRAYEDMFACSRESLLGHTMIETQHAMGVDAAALHEADMQAMARNQGGLRELYIGPPEEGGEARDALLWRHTFERGVGQGRGLLGTLVDVSDLRRAEARALASEQKLIDTNESLPGVVMHVRYARDGSSSFDYVGGQTVALFGLTHEDLLLGRRRPFDVMVEEDKPDVRHAIERLRAGEGAHSTEYRVVAPHGRRWVRASFGPPRREDDGVVSCSVFCIDITNEKAQAQALIEAKAAAEAAVAAKSAFLAMMSHEIRTPMAGVLSLVELLGKTSLDGEQVRMLDMVHDSSETLLQILDDILDFSRIEAGRLQLNEHAFDLRVMTDGVLGLFASLAMEKGVRLYASLDWRLAAEYRGDMTRVRQIITNLLSNALKFTAKGRVEVHMELLEDAGASHRLGITVSDTGIGMSQDQLDRLFQPFVQAEASTSRRYGGTGLGLTICRRLAHMMQGEIRLTSTPGFGTQAIFEVPLAVEQVLRPQPALAGKQALLCTGDILLERELSNTLSALGMSIVGADAMDLKEYASESIDIYVVDLELASRGALPDGAHAIRLLDAPDPRGFYLEHGEVMLSGQPLLWRSAVEACHVALHLAPSPRPAAESISPQRHDARILVAEDHPINRAVISRQLDRLGYPHTIVENGQEALRTLATARYDLLITDCHMPVLDGYTLARRIRENERDAATHLPIVALSASALPEEVSRCREAGMDEFLAKPVQLAELGAMLSTCLGMRVSRSAERGPTVATDRWRLLLDTFGSPARVRDVLRSLVAATRQDLEELERAFQLGDTGQQSQLLHRIRGALRLLGDDAPDGAGDHLHQRNELLHYIDELEVLLDRYDQRTGQSPAA</sequence>
<organism evidence="20 21">
    <name type="scientific">Dyella jiangningensis</name>
    <dbReference type="NCBI Taxonomy" id="1379159"/>
    <lineage>
        <taxon>Bacteria</taxon>
        <taxon>Pseudomonadati</taxon>
        <taxon>Pseudomonadota</taxon>
        <taxon>Gammaproteobacteria</taxon>
        <taxon>Lysobacterales</taxon>
        <taxon>Rhodanobacteraceae</taxon>
        <taxon>Dyella</taxon>
    </lineage>
</organism>
<keyword evidence="6" id="KW-0547">Nucleotide-binding</keyword>
<dbReference type="PROSITE" id="PS50894">
    <property type="entry name" value="HPT"/>
    <property type="match status" value="1"/>
</dbReference>
<dbReference type="CDD" id="cd17546">
    <property type="entry name" value="REC_hyHK_CKI1_RcsC-like"/>
    <property type="match status" value="1"/>
</dbReference>
<dbReference type="InterPro" id="IPR013656">
    <property type="entry name" value="PAS_4"/>
</dbReference>
<dbReference type="OrthoDB" id="9797243at2"/>
<dbReference type="EC" id="2.7.13.3" evidence="3"/>
<dbReference type="InterPro" id="IPR004358">
    <property type="entry name" value="Sig_transdc_His_kin-like_C"/>
</dbReference>
<dbReference type="SMART" id="SM00388">
    <property type="entry name" value="HisKA"/>
    <property type="match status" value="1"/>
</dbReference>
<dbReference type="SMART" id="SM00448">
    <property type="entry name" value="REC"/>
    <property type="match status" value="1"/>
</dbReference>
<dbReference type="Gene3D" id="3.40.50.2300">
    <property type="match status" value="1"/>
</dbReference>
<keyword evidence="4 13" id="KW-0597">Phosphoprotein</keyword>
<evidence type="ECO:0000256" key="8">
    <source>
        <dbReference type="ARBA" id="ARBA00022840"/>
    </source>
</evidence>
<dbReference type="Pfam" id="PF02518">
    <property type="entry name" value="HATPase_c"/>
    <property type="match status" value="1"/>
</dbReference>
<feature type="region of interest" description="Disordered" evidence="14">
    <location>
        <begin position="50"/>
        <end position="69"/>
    </location>
</feature>
<dbReference type="GO" id="GO:0005524">
    <property type="term" value="F:ATP binding"/>
    <property type="evidence" value="ECO:0007669"/>
    <property type="project" value="UniProtKB-KW"/>
</dbReference>
<comment type="caution">
    <text evidence="20">The sequence shown here is derived from an EMBL/GenBank/DDBJ whole genome shotgun (WGS) entry which is preliminary data.</text>
</comment>
<feature type="region of interest" description="Disordered" evidence="14">
    <location>
        <begin position="1"/>
        <end position="22"/>
    </location>
</feature>
<dbReference type="InterPro" id="IPR036097">
    <property type="entry name" value="HisK_dim/P_sf"/>
</dbReference>
<keyword evidence="15" id="KW-0732">Signal</keyword>
<evidence type="ECO:0000313" key="21">
    <source>
        <dbReference type="Proteomes" id="UP000248926"/>
    </source>
</evidence>
<dbReference type="Gene3D" id="3.40.190.10">
    <property type="entry name" value="Periplasmic binding protein-like II"/>
    <property type="match status" value="4"/>
</dbReference>
<dbReference type="InterPro" id="IPR036890">
    <property type="entry name" value="HATPase_C_sf"/>
</dbReference>
<name>A0A328P4K8_9GAMM</name>
<evidence type="ECO:0000256" key="3">
    <source>
        <dbReference type="ARBA" id="ARBA00012438"/>
    </source>
</evidence>
<evidence type="ECO:0000256" key="1">
    <source>
        <dbReference type="ARBA" id="ARBA00000085"/>
    </source>
</evidence>
<dbReference type="InterPro" id="IPR036641">
    <property type="entry name" value="HPT_dom_sf"/>
</dbReference>
<dbReference type="SUPFAM" id="SSF47384">
    <property type="entry name" value="Homodimeric domain of signal transducing histidine kinase"/>
    <property type="match status" value="1"/>
</dbReference>
<dbReference type="SUPFAM" id="SSF55874">
    <property type="entry name" value="ATPase domain of HSP90 chaperone/DNA topoisomerase II/histidine kinase"/>
    <property type="match status" value="1"/>
</dbReference>
<evidence type="ECO:0000256" key="6">
    <source>
        <dbReference type="ARBA" id="ARBA00022741"/>
    </source>
</evidence>
<dbReference type="CDD" id="cd00130">
    <property type="entry name" value="PAS"/>
    <property type="match status" value="2"/>
</dbReference>
<gene>
    <name evidence="20" type="ORF">CA260_13640</name>
</gene>
<protein>
    <recommendedName>
        <fullName evidence="11">Sensory/regulatory protein RpfC</fullName>
        <ecNumber evidence="3">2.7.13.3</ecNumber>
    </recommendedName>
</protein>
<evidence type="ECO:0000256" key="11">
    <source>
        <dbReference type="ARBA" id="ARBA00068150"/>
    </source>
</evidence>
<evidence type="ECO:0000259" key="18">
    <source>
        <dbReference type="PROSITE" id="PS50112"/>
    </source>
</evidence>
<dbReference type="Gene3D" id="3.30.565.10">
    <property type="entry name" value="Histidine kinase-like ATPase, C-terminal domain"/>
    <property type="match status" value="1"/>
</dbReference>
<dbReference type="CDD" id="cd16922">
    <property type="entry name" value="HATPase_EvgS-ArcB-TorS-like"/>
    <property type="match status" value="1"/>
</dbReference>
<dbReference type="GO" id="GO:0000155">
    <property type="term" value="F:phosphorelay sensor kinase activity"/>
    <property type="evidence" value="ECO:0007669"/>
    <property type="project" value="InterPro"/>
</dbReference>
<feature type="domain" description="Histidine kinase" evidence="16">
    <location>
        <begin position="877"/>
        <end position="1098"/>
    </location>
</feature>
<evidence type="ECO:0000256" key="2">
    <source>
        <dbReference type="ARBA" id="ARBA00004429"/>
    </source>
</evidence>
<comment type="catalytic activity">
    <reaction evidence="1">
        <text>ATP + protein L-histidine = ADP + protein N-phospho-L-histidine.</text>
        <dbReference type="EC" id="2.7.13.3"/>
    </reaction>
</comment>
<dbReference type="Pfam" id="PF00497">
    <property type="entry name" value="SBP_bac_3"/>
    <property type="match status" value="2"/>
</dbReference>
<dbReference type="FunFam" id="1.10.287.130:FF:000002">
    <property type="entry name" value="Two-component osmosensing histidine kinase"/>
    <property type="match status" value="1"/>
</dbReference>
<dbReference type="PANTHER" id="PTHR45339">
    <property type="entry name" value="HYBRID SIGNAL TRANSDUCTION HISTIDINE KINASE J"/>
    <property type="match status" value="1"/>
</dbReference>
<dbReference type="Gene3D" id="1.10.287.130">
    <property type="match status" value="1"/>
</dbReference>
<dbReference type="InterPro" id="IPR000014">
    <property type="entry name" value="PAS"/>
</dbReference>
<feature type="modified residue" description="4-aspartylphosphate" evidence="13">
    <location>
        <position position="1283"/>
    </location>
</feature>
<evidence type="ECO:0000256" key="14">
    <source>
        <dbReference type="SAM" id="MobiDB-lite"/>
    </source>
</evidence>
<dbReference type="CDD" id="cd01007">
    <property type="entry name" value="PBP2_BvgS_HisK_like"/>
    <property type="match status" value="2"/>
</dbReference>
<keyword evidence="5" id="KW-0808">Transferase</keyword>
<feature type="domain" description="HPt" evidence="19">
    <location>
        <begin position="1380"/>
        <end position="1470"/>
    </location>
</feature>
<dbReference type="Pfam" id="PF00072">
    <property type="entry name" value="Response_reg"/>
    <property type="match status" value="1"/>
</dbReference>
<dbReference type="InterPro" id="IPR008207">
    <property type="entry name" value="Sig_transdc_His_kin_Hpt_dom"/>
</dbReference>
<dbReference type="PROSITE" id="PS50109">
    <property type="entry name" value="HIS_KIN"/>
    <property type="match status" value="1"/>
</dbReference>
<dbReference type="InterPro" id="IPR005467">
    <property type="entry name" value="His_kinase_dom"/>
</dbReference>
<dbReference type="SUPFAM" id="SSF55785">
    <property type="entry name" value="PYP-like sensor domain (PAS domain)"/>
    <property type="match status" value="2"/>
</dbReference>
<dbReference type="Pfam" id="PF08447">
    <property type="entry name" value="PAS_3"/>
    <property type="match status" value="1"/>
</dbReference>
<feature type="modified residue" description="Phosphohistidine" evidence="12">
    <location>
        <position position="1419"/>
    </location>
</feature>
<dbReference type="Gene3D" id="3.30.450.20">
    <property type="entry name" value="PAS domain"/>
    <property type="match status" value="2"/>
</dbReference>
<dbReference type="InterPro" id="IPR011006">
    <property type="entry name" value="CheY-like_superfamily"/>
</dbReference>
<dbReference type="InterPro" id="IPR003594">
    <property type="entry name" value="HATPase_dom"/>
</dbReference>
<dbReference type="SUPFAM" id="SSF47226">
    <property type="entry name" value="Histidine-containing phosphotransfer domain, HPT domain"/>
    <property type="match status" value="1"/>
</dbReference>
<evidence type="ECO:0000256" key="4">
    <source>
        <dbReference type="ARBA" id="ARBA00022553"/>
    </source>
</evidence>
<keyword evidence="7" id="KW-0418">Kinase</keyword>
<dbReference type="Pfam" id="PF00512">
    <property type="entry name" value="HisKA"/>
    <property type="match status" value="1"/>
</dbReference>
<feature type="domain" description="Response regulatory" evidence="17">
    <location>
        <begin position="1234"/>
        <end position="1352"/>
    </location>
</feature>
<evidence type="ECO:0000259" key="16">
    <source>
        <dbReference type="PROSITE" id="PS50109"/>
    </source>
</evidence>
<proteinExistence type="predicted"/>
<feature type="chain" id="PRO_5016394262" description="Sensory/regulatory protein RpfC" evidence="15">
    <location>
        <begin position="49"/>
        <end position="1470"/>
    </location>
</feature>
<feature type="compositionally biased region" description="Polar residues" evidence="14">
    <location>
        <begin position="56"/>
        <end position="69"/>
    </location>
</feature>
<dbReference type="InterPro" id="IPR013655">
    <property type="entry name" value="PAS_fold_3"/>
</dbReference>